<feature type="domain" description="Cytochrome c" evidence="5">
    <location>
        <begin position="872"/>
        <end position="962"/>
    </location>
</feature>
<dbReference type="InterPro" id="IPR013428">
    <property type="entry name" value="Membrane-bound_put_N"/>
</dbReference>
<keyword evidence="7" id="KW-1185">Reference proteome</keyword>
<dbReference type="SUPFAM" id="SSF50952">
    <property type="entry name" value="Soluble quinoprotein glucose dehydrogenase"/>
    <property type="match status" value="1"/>
</dbReference>
<dbReference type="PANTHER" id="PTHR33546:SF1">
    <property type="entry name" value="LARGE, MULTIFUNCTIONAL SECRETED PROTEIN"/>
    <property type="match status" value="1"/>
</dbReference>
<evidence type="ECO:0000256" key="3">
    <source>
        <dbReference type="ARBA" id="ARBA00023004"/>
    </source>
</evidence>
<reference evidence="6 7" key="1">
    <citation type="submission" date="2020-08" db="EMBL/GenBank/DDBJ databases">
        <title>Genomic Encyclopedia of Type Strains, Phase IV (KMG-IV): sequencing the most valuable type-strain genomes for metagenomic binning, comparative biology and taxonomic classification.</title>
        <authorList>
            <person name="Goeker M."/>
        </authorList>
    </citation>
    <scope>NUCLEOTIDE SEQUENCE [LARGE SCALE GENOMIC DNA]</scope>
    <source>
        <strain evidence="6 7">YC6886</strain>
    </source>
</reference>
<dbReference type="SUPFAM" id="SSF52317">
    <property type="entry name" value="Class I glutamine amidotransferase-like"/>
    <property type="match status" value="1"/>
</dbReference>
<dbReference type="Gene3D" id="2.120.10.30">
    <property type="entry name" value="TolB, C-terminal domain"/>
    <property type="match status" value="1"/>
</dbReference>
<evidence type="ECO:0000256" key="2">
    <source>
        <dbReference type="ARBA" id="ARBA00022723"/>
    </source>
</evidence>
<sequence>MRTKILRWLLPVLLLGAVVAASVTVPRADESGRRLEVLFFGAPTANHAAHDPITRYRILKKGLGLEGINLTYQENPAEVFQADNLKHFDAVLMYGNWDKDGAMPAAQLKALIDYVEGGGGFLPIHCASACYGASPEFVKLVGAKFKEHGGEEFKVKNVAPNHPILKGLEGFKAWDETYVHSDHADDREILQKRQNEPWSWTRTQGQGRVFYTASGHDHRVWDLPEFHALLRNAIYWSVGPEKYRQMLQLKVPKPGDEKVSLPGYREREEITVAQSPLPPQESIKLAQVPVGMEISLFASDPDIVNPIFVSWDARGRAYVIETIDYPNNLQAGNLGHDRITICEDTNGDGKADRFVRFAEKLSIPTSLVFVNGGVLCTNGTQVLFLKDTNGDDKADVREVVLDGFHMGDTHAGVSNLRYGFDGWLYATVGYSGFKGTVGGEAFDFGQAVFRFLPDGSKMEFLQNTTNNTWGLGFTEEFDVLGSTANANPSWYVSFPRADYEGAGLGQDRTPRADDNPLFNPMSFDIRQVDQFDRYTAGAGHAVYTARRFPESYWDKVAFVCGPTGKLIGHFDLRKTGAGWKAEQSPNNLFASADAWSSPVCAEVGPDGAVWVCDWYNLIIQHNPTPSRDSAGINAKTGKGNAYQTPLRDKQHGRIYRIYPRGSQDDVNPGLEEGKPETWFAAMEHPNLLWRLHAQRLIAESGKSDAFVAELVRVAQTSAIAAPHALYLLGQWGAVPDDLAEALMKSPHAAARRAAIAVGSPAALKAVFGSEEVSLEGRELAEMWIAMSRSAADPELGGALFAQAVARPGLFADSILADAWRIASRRQRAGVLAAAEEKPAQDGALQVQIELLKKAGGASPKQEVKRMFKPDAAIHERGKVVFSQTCIACHGLDGKGVPGAFPPIDGSDWLTGEAELPIRIVLHGLQGPLKVSGQEYNSVMAPLGGSLNDQQIADVLTYVRQSWGNDAAPVTVDEVSKVRAATADRTLPWTAGELGH</sequence>
<dbReference type="Pfam" id="PF06283">
    <property type="entry name" value="ThuA"/>
    <property type="match status" value="1"/>
</dbReference>
<evidence type="ECO:0000313" key="7">
    <source>
        <dbReference type="Proteomes" id="UP000557717"/>
    </source>
</evidence>
<dbReference type="GO" id="GO:0009055">
    <property type="term" value="F:electron transfer activity"/>
    <property type="evidence" value="ECO:0007669"/>
    <property type="project" value="InterPro"/>
</dbReference>
<organism evidence="6 7">
    <name type="scientific">Haloferula luteola</name>
    <dbReference type="NCBI Taxonomy" id="595692"/>
    <lineage>
        <taxon>Bacteria</taxon>
        <taxon>Pseudomonadati</taxon>
        <taxon>Verrucomicrobiota</taxon>
        <taxon>Verrucomicrobiia</taxon>
        <taxon>Verrucomicrobiales</taxon>
        <taxon>Verrucomicrobiaceae</taxon>
        <taxon>Haloferula</taxon>
    </lineage>
</organism>
<dbReference type="InterPro" id="IPR009056">
    <property type="entry name" value="Cyt_c-like_dom"/>
</dbReference>
<keyword evidence="2 4" id="KW-0479">Metal-binding</keyword>
<keyword evidence="1 4" id="KW-0349">Heme</keyword>
<dbReference type="GO" id="GO:0020037">
    <property type="term" value="F:heme binding"/>
    <property type="evidence" value="ECO:0007669"/>
    <property type="project" value="InterPro"/>
</dbReference>
<dbReference type="Proteomes" id="UP000557717">
    <property type="component" value="Unassembled WGS sequence"/>
</dbReference>
<dbReference type="EMBL" id="JACHFD010000012">
    <property type="protein sequence ID" value="MBB5352328.1"/>
    <property type="molecule type" value="Genomic_DNA"/>
</dbReference>
<dbReference type="InterPro" id="IPR036909">
    <property type="entry name" value="Cyt_c-like_dom_sf"/>
</dbReference>
<dbReference type="SUPFAM" id="SSF46626">
    <property type="entry name" value="Cytochrome c"/>
    <property type="match status" value="1"/>
</dbReference>
<dbReference type="InterPro" id="IPR029010">
    <property type="entry name" value="ThuA-like"/>
</dbReference>
<evidence type="ECO:0000256" key="1">
    <source>
        <dbReference type="ARBA" id="ARBA00022617"/>
    </source>
</evidence>
<keyword evidence="3 4" id="KW-0408">Iron</keyword>
<dbReference type="InterPro" id="IPR011042">
    <property type="entry name" value="6-blade_b-propeller_TolB-like"/>
</dbReference>
<dbReference type="AlphaFoldDB" id="A0A840VCE6"/>
<evidence type="ECO:0000256" key="4">
    <source>
        <dbReference type="PROSITE-ProRule" id="PRU00433"/>
    </source>
</evidence>
<dbReference type="InterPro" id="IPR055557">
    <property type="entry name" value="DUF7133"/>
</dbReference>
<dbReference type="Gene3D" id="1.10.760.10">
    <property type="entry name" value="Cytochrome c-like domain"/>
    <property type="match status" value="1"/>
</dbReference>
<evidence type="ECO:0000259" key="5">
    <source>
        <dbReference type="PROSITE" id="PS51007"/>
    </source>
</evidence>
<dbReference type="InterPro" id="IPR011041">
    <property type="entry name" value="Quinoprot_gluc/sorb_DH_b-prop"/>
</dbReference>
<accession>A0A840VCE6</accession>
<evidence type="ECO:0000313" key="6">
    <source>
        <dbReference type="EMBL" id="MBB5352328.1"/>
    </source>
</evidence>
<dbReference type="PANTHER" id="PTHR33546">
    <property type="entry name" value="LARGE, MULTIFUNCTIONAL SECRETED PROTEIN-RELATED"/>
    <property type="match status" value="1"/>
</dbReference>
<gene>
    <name evidence="6" type="ORF">HNR46_002573</name>
</gene>
<dbReference type="InterPro" id="IPR029062">
    <property type="entry name" value="Class_I_gatase-like"/>
</dbReference>
<dbReference type="PROSITE" id="PS51007">
    <property type="entry name" value="CYTC"/>
    <property type="match status" value="1"/>
</dbReference>
<dbReference type="RefSeq" id="WP_184019270.1">
    <property type="nucleotide sequence ID" value="NZ_JACHFD010000012.1"/>
</dbReference>
<dbReference type="Pfam" id="PF23500">
    <property type="entry name" value="DUF7133"/>
    <property type="match status" value="1"/>
</dbReference>
<protein>
    <submittedName>
        <fullName evidence="6">Putative membrane-bound dehydrogenase-like protein</fullName>
    </submittedName>
</protein>
<dbReference type="Pfam" id="PF00034">
    <property type="entry name" value="Cytochrom_C"/>
    <property type="match status" value="1"/>
</dbReference>
<dbReference type="GO" id="GO:0046872">
    <property type="term" value="F:metal ion binding"/>
    <property type="evidence" value="ECO:0007669"/>
    <property type="project" value="UniProtKB-KW"/>
</dbReference>
<name>A0A840VCE6_9BACT</name>
<dbReference type="NCBIfam" id="TIGR02604">
    <property type="entry name" value="Piru_Ver_Nterm"/>
    <property type="match status" value="1"/>
</dbReference>
<proteinExistence type="predicted"/>
<dbReference type="Gene3D" id="3.40.50.880">
    <property type="match status" value="1"/>
</dbReference>
<comment type="caution">
    <text evidence="6">The sequence shown here is derived from an EMBL/GenBank/DDBJ whole genome shotgun (WGS) entry which is preliminary data.</text>
</comment>